<evidence type="ECO:0000313" key="1">
    <source>
        <dbReference type="EMBL" id="GEO43676.1"/>
    </source>
</evidence>
<dbReference type="OrthoDB" id="9797364at2"/>
<gene>
    <name evidence="1" type="ORF">SAE02_78240</name>
</gene>
<reference evidence="1 2" key="1">
    <citation type="submission" date="2019-07" db="EMBL/GenBank/DDBJ databases">
        <title>Whole genome shotgun sequence of Skermanella aerolata NBRC 106429.</title>
        <authorList>
            <person name="Hosoyama A."/>
            <person name="Uohara A."/>
            <person name="Ohji S."/>
            <person name="Ichikawa N."/>
        </authorList>
    </citation>
    <scope>NUCLEOTIDE SEQUENCE [LARGE SCALE GENOMIC DNA]</scope>
    <source>
        <strain evidence="1 2">NBRC 106429</strain>
    </source>
</reference>
<dbReference type="RefSeq" id="WP_044437552.1">
    <property type="nucleotide sequence ID" value="NZ_BJYZ01000125.1"/>
</dbReference>
<keyword evidence="2" id="KW-1185">Reference proteome</keyword>
<organism evidence="1 2">
    <name type="scientific">Skermanella aerolata</name>
    <dbReference type="NCBI Taxonomy" id="393310"/>
    <lineage>
        <taxon>Bacteria</taxon>
        <taxon>Pseudomonadati</taxon>
        <taxon>Pseudomonadota</taxon>
        <taxon>Alphaproteobacteria</taxon>
        <taxon>Rhodospirillales</taxon>
        <taxon>Azospirillaceae</taxon>
        <taxon>Skermanella</taxon>
    </lineage>
</organism>
<dbReference type="Proteomes" id="UP000321523">
    <property type="component" value="Unassembled WGS sequence"/>
</dbReference>
<evidence type="ECO:0000313" key="2">
    <source>
        <dbReference type="Proteomes" id="UP000321523"/>
    </source>
</evidence>
<comment type="caution">
    <text evidence="1">The sequence shown here is derived from an EMBL/GenBank/DDBJ whole genome shotgun (WGS) entry which is preliminary data.</text>
</comment>
<dbReference type="EMBL" id="BJYZ01000125">
    <property type="protein sequence ID" value="GEO43676.1"/>
    <property type="molecule type" value="Genomic_DNA"/>
</dbReference>
<dbReference type="Gene3D" id="3.30.450.20">
    <property type="entry name" value="PAS domain"/>
    <property type="match status" value="1"/>
</dbReference>
<protein>
    <submittedName>
        <fullName evidence="1">Uncharacterized protein</fullName>
    </submittedName>
</protein>
<proteinExistence type="predicted"/>
<sequence length="147" mass="16105">MVLAAFRPRASRAGTGPRHLGTLPDTLPVAVRTCTIATFRIDDANAGFRKLLKTISHVLRIDPDWIVGTSIDIFHRKLGHQRRLLTDPGNLPHAARIMVSDGILDLHIDAVRDPADRYTCATLSQPAVKGRIPRRTSCRPSPCAGLT</sequence>
<dbReference type="AlphaFoldDB" id="A0A512E4L3"/>
<name>A0A512E4L3_9PROT</name>
<accession>A0A512E4L3</accession>